<evidence type="ECO:0000313" key="5">
    <source>
        <dbReference type="Proteomes" id="UP000242877"/>
    </source>
</evidence>
<feature type="compositionally biased region" description="Low complexity" evidence="2">
    <location>
        <begin position="130"/>
        <end position="139"/>
    </location>
</feature>
<dbReference type="OrthoDB" id="1431247at2759"/>
<feature type="region of interest" description="Disordered" evidence="2">
    <location>
        <begin position="92"/>
        <end position="163"/>
    </location>
</feature>
<evidence type="ECO:0000259" key="3">
    <source>
        <dbReference type="PROSITE" id="PS01031"/>
    </source>
</evidence>
<comment type="caution">
    <text evidence="4">The sequence shown here is derived from an EMBL/GenBank/DDBJ whole genome shotgun (WGS) entry which is preliminary data.</text>
</comment>
<dbReference type="InterPro" id="IPR008978">
    <property type="entry name" value="HSP20-like_chaperone"/>
</dbReference>
<dbReference type="PROSITE" id="PS01031">
    <property type="entry name" value="SHSP"/>
    <property type="match status" value="1"/>
</dbReference>
<organism evidence="4 5">
    <name type="scientific">Ascosphaera apis ARSEF 7405</name>
    <dbReference type="NCBI Taxonomy" id="392613"/>
    <lineage>
        <taxon>Eukaryota</taxon>
        <taxon>Fungi</taxon>
        <taxon>Dikarya</taxon>
        <taxon>Ascomycota</taxon>
        <taxon>Pezizomycotina</taxon>
        <taxon>Eurotiomycetes</taxon>
        <taxon>Eurotiomycetidae</taxon>
        <taxon>Onygenales</taxon>
        <taxon>Ascosphaeraceae</taxon>
        <taxon>Ascosphaera</taxon>
    </lineage>
</organism>
<evidence type="ECO:0000256" key="2">
    <source>
        <dbReference type="SAM" id="MobiDB-lite"/>
    </source>
</evidence>
<evidence type="ECO:0000313" key="4">
    <source>
        <dbReference type="EMBL" id="KZZ91538.1"/>
    </source>
</evidence>
<dbReference type="SUPFAM" id="SSF49764">
    <property type="entry name" value="HSP20-like chaperones"/>
    <property type="match status" value="1"/>
</dbReference>
<name>A0A167YMT9_9EURO</name>
<dbReference type="VEuPathDB" id="FungiDB:AAP_03244"/>
<keyword evidence="5" id="KW-1185">Reference proteome</keyword>
<accession>A0A167YMT9</accession>
<reference evidence="4 5" key="1">
    <citation type="journal article" date="2016" name="Genome Biol. Evol.">
        <title>Divergent and convergent evolution of fungal pathogenicity.</title>
        <authorList>
            <person name="Shang Y."/>
            <person name="Xiao G."/>
            <person name="Zheng P."/>
            <person name="Cen K."/>
            <person name="Zhan S."/>
            <person name="Wang C."/>
        </authorList>
    </citation>
    <scope>NUCLEOTIDE SEQUENCE [LARGE SCALE GENOMIC DNA]</scope>
    <source>
        <strain evidence="4 5">ARSEF 7405</strain>
    </source>
</reference>
<dbReference type="Proteomes" id="UP000242877">
    <property type="component" value="Unassembled WGS sequence"/>
</dbReference>
<feature type="domain" description="SHSP" evidence="3">
    <location>
        <begin position="45"/>
        <end position="163"/>
    </location>
</feature>
<dbReference type="AlphaFoldDB" id="A0A167YMT9"/>
<gene>
    <name evidence="4" type="ORF">AAP_03244</name>
</gene>
<proteinExistence type="inferred from homology"/>
<sequence>MALFSPFSSDFFQPFQPLFQLLDDDTFSPVYPVRRANNNNKSAAQAITSFTPRFDVRESKDAYHLDGELPGLTQKDVELTFTDPHTLLIKGSITREYTESSEDKDKNPTAAHAATVEDASEEEKAKEKQQQPQDQVAKSGNTDSTVAKNDVNKPQFKIMSRLA</sequence>
<feature type="compositionally biased region" description="Basic and acidic residues" evidence="2">
    <location>
        <begin position="96"/>
        <end position="107"/>
    </location>
</feature>
<dbReference type="CDD" id="cd06464">
    <property type="entry name" value="ACD_sHsps-like"/>
    <property type="match status" value="1"/>
</dbReference>
<dbReference type="Gene3D" id="2.60.40.790">
    <property type="match status" value="1"/>
</dbReference>
<evidence type="ECO:0000256" key="1">
    <source>
        <dbReference type="PROSITE-ProRule" id="PRU00285"/>
    </source>
</evidence>
<comment type="similarity">
    <text evidence="1">Belongs to the small heat shock protein (HSP20) family.</text>
</comment>
<dbReference type="InterPro" id="IPR002068">
    <property type="entry name" value="A-crystallin/Hsp20_dom"/>
</dbReference>
<dbReference type="EMBL" id="AZGZ01000013">
    <property type="protein sequence ID" value="KZZ91538.1"/>
    <property type="molecule type" value="Genomic_DNA"/>
</dbReference>
<protein>
    <submittedName>
        <fullName evidence="4">HSP20-like chaperone</fullName>
    </submittedName>
</protein>